<name>A0A2P2PA89_RHIMU</name>
<protein>
    <submittedName>
        <fullName evidence="1">Uncharacterized protein</fullName>
    </submittedName>
</protein>
<dbReference type="AlphaFoldDB" id="A0A2P2PA89"/>
<evidence type="ECO:0000313" key="1">
    <source>
        <dbReference type="EMBL" id="MBX51690.1"/>
    </source>
</evidence>
<proteinExistence type="predicted"/>
<accession>A0A2P2PA89</accession>
<organism evidence="1">
    <name type="scientific">Rhizophora mucronata</name>
    <name type="common">Asiatic mangrove</name>
    <dbReference type="NCBI Taxonomy" id="61149"/>
    <lineage>
        <taxon>Eukaryota</taxon>
        <taxon>Viridiplantae</taxon>
        <taxon>Streptophyta</taxon>
        <taxon>Embryophyta</taxon>
        <taxon>Tracheophyta</taxon>
        <taxon>Spermatophyta</taxon>
        <taxon>Magnoliopsida</taxon>
        <taxon>eudicotyledons</taxon>
        <taxon>Gunneridae</taxon>
        <taxon>Pentapetalae</taxon>
        <taxon>rosids</taxon>
        <taxon>fabids</taxon>
        <taxon>Malpighiales</taxon>
        <taxon>Rhizophoraceae</taxon>
        <taxon>Rhizophora</taxon>
    </lineage>
</organism>
<sequence length="70" mass="8156">MSGFLLPALVNRFQRPALALDCLNCRLEELGCCRKCQHQLQVVVDFLVFQEFQAALIFSWKNLQKKHQGY</sequence>
<dbReference type="EMBL" id="GGEC01071206">
    <property type="protein sequence ID" value="MBX51690.1"/>
    <property type="molecule type" value="Transcribed_RNA"/>
</dbReference>
<reference evidence="1" key="1">
    <citation type="submission" date="2018-02" db="EMBL/GenBank/DDBJ databases">
        <title>Rhizophora mucronata_Transcriptome.</title>
        <authorList>
            <person name="Meera S.P."/>
            <person name="Sreeshan A."/>
            <person name="Augustine A."/>
        </authorList>
    </citation>
    <scope>NUCLEOTIDE SEQUENCE</scope>
    <source>
        <tissue evidence="1">Leaf</tissue>
    </source>
</reference>